<reference evidence="3" key="1">
    <citation type="journal article" date="2013" name="Genome Announc.">
        <title>Draft genome sequence of the basidiomycetous yeast-like fungus Pseudozyma hubeiensis SY62, which produces an abundant amount of the biosurfactant mannosylerythritol lipids.</title>
        <authorList>
            <person name="Konishi M."/>
            <person name="Hatada Y."/>
            <person name="Horiuchi J."/>
        </authorList>
    </citation>
    <scope>NUCLEOTIDE SEQUENCE [LARGE SCALE GENOMIC DNA]</scope>
    <source>
        <strain evidence="3">SY62</strain>
    </source>
</reference>
<evidence type="ECO:0000313" key="3">
    <source>
        <dbReference type="Proteomes" id="UP000014071"/>
    </source>
</evidence>
<dbReference type="RefSeq" id="XP_012188032.1">
    <property type="nucleotide sequence ID" value="XM_012332642.1"/>
</dbReference>
<gene>
    <name evidence="2" type="ORF">PHSY_002016</name>
</gene>
<feature type="compositionally biased region" description="Low complexity" evidence="1">
    <location>
        <begin position="19"/>
        <end position="35"/>
    </location>
</feature>
<feature type="region of interest" description="Disordered" evidence="1">
    <location>
        <begin position="15"/>
        <end position="37"/>
    </location>
</feature>
<dbReference type="HOGENOM" id="CLU_1595261_0_0_1"/>
<dbReference type="AlphaFoldDB" id="R9P8N8"/>
<sequence>MVVVARSIIDVSPLHRRTASTASSSSATSSASASTLVSDEKAPLLPTSVKKASDVIRTYGSMLKHHRWESRAAELKRSISRPIIYDGQWFCKAGQHDETQGKSEQKELESSLGSVYSNTWASQMEGELSRIGDAFEYDELSCTAATACTARISIQTFTSSERSYTFF</sequence>
<evidence type="ECO:0000256" key="1">
    <source>
        <dbReference type="SAM" id="MobiDB-lite"/>
    </source>
</evidence>
<dbReference type="Proteomes" id="UP000014071">
    <property type="component" value="Unassembled WGS sequence"/>
</dbReference>
<dbReference type="eggNOG" id="ENOG502TH8I">
    <property type="taxonomic scope" value="Eukaryota"/>
</dbReference>
<accession>R9P8N8</accession>
<name>R9P8N8_PSEHS</name>
<dbReference type="EMBL" id="DF238784">
    <property type="protein sequence ID" value="GAC94445.1"/>
    <property type="molecule type" value="Genomic_DNA"/>
</dbReference>
<proteinExistence type="predicted"/>
<protein>
    <submittedName>
        <fullName evidence="2">Uncharacterized protein</fullName>
    </submittedName>
</protein>
<keyword evidence="3" id="KW-1185">Reference proteome</keyword>
<evidence type="ECO:0000313" key="2">
    <source>
        <dbReference type="EMBL" id="GAC94445.1"/>
    </source>
</evidence>
<dbReference type="GeneID" id="24107311"/>
<organism evidence="2 3">
    <name type="scientific">Pseudozyma hubeiensis (strain SY62)</name>
    <name type="common">Yeast</name>
    <dbReference type="NCBI Taxonomy" id="1305764"/>
    <lineage>
        <taxon>Eukaryota</taxon>
        <taxon>Fungi</taxon>
        <taxon>Dikarya</taxon>
        <taxon>Basidiomycota</taxon>
        <taxon>Ustilaginomycotina</taxon>
        <taxon>Ustilaginomycetes</taxon>
        <taxon>Ustilaginales</taxon>
        <taxon>Ustilaginaceae</taxon>
        <taxon>Pseudozyma</taxon>
    </lineage>
</organism>
<dbReference type="OrthoDB" id="2554489at2759"/>